<evidence type="ECO:0000256" key="1">
    <source>
        <dbReference type="SAM" id="MobiDB-lite"/>
    </source>
</evidence>
<proteinExistence type="predicted"/>
<dbReference type="AlphaFoldDB" id="A0A383DPD6"/>
<dbReference type="EMBL" id="UINC01218936">
    <property type="protein sequence ID" value="SVE46179.1"/>
    <property type="molecule type" value="Genomic_DNA"/>
</dbReference>
<accession>A0A383DPD6</accession>
<reference evidence="2" key="1">
    <citation type="submission" date="2018-05" db="EMBL/GenBank/DDBJ databases">
        <authorList>
            <person name="Lanie J.A."/>
            <person name="Ng W.-L."/>
            <person name="Kazmierczak K.M."/>
            <person name="Andrzejewski T.M."/>
            <person name="Davidsen T.M."/>
            <person name="Wayne K.J."/>
            <person name="Tettelin H."/>
            <person name="Glass J.I."/>
            <person name="Rusch D."/>
            <person name="Podicherti R."/>
            <person name="Tsui H.-C.T."/>
            <person name="Winkler M.E."/>
        </authorList>
    </citation>
    <scope>NUCLEOTIDE SEQUENCE</scope>
</reference>
<organism evidence="2">
    <name type="scientific">marine metagenome</name>
    <dbReference type="NCBI Taxonomy" id="408172"/>
    <lineage>
        <taxon>unclassified sequences</taxon>
        <taxon>metagenomes</taxon>
        <taxon>ecological metagenomes</taxon>
    </lineage>
</organism>
<feature type="region of interest" description="Disordered" evidence="1">
    <location>
        <begin position="32"/>
        <end position="52"/>
    </location>
</feature>
<evidence type="ECO:0000313" key="2">
    <source>
        <dbReference type="EMBL" id="SVE46179.1"/>
    </source>
</evidence>
<sequence length="52" mass="5275">GSGYLQAGETIRATIEGIGTLVHTVVAEEGVPGDLTGAELPPTAQYRGPAPR</sequence>
<feature type="non-terminal residue" evidence="2">
    <location>
        <position position="1"/>
    </location>
</feature>
<name>A0A383DPD6_9ZZZZ</name>
<evidence type="ECO:0008006" key="3">
    <source>
        <dbReference type="Google" id="ProtNLM"/>
    </source>
</evidence>
<gene>
    <name evidence="2" type="ORF">METZ01_LOCUS499033</name>
</gene>
<protein>
    <recommendedName>
        <fullName evidence="3">Fumarylacetoacetase-like C-terminal domain-containing protein</fullName>
    </recommendedName>
</protein>